<dbReference type="RefSeq" id="WP_277863178.1">
    <property type="nucleotide sequence ID" value="NZ_JARRAG010000002.1"/>
</dbReference>
<dbReference type="Proteomes" id="UP001216907">
    <property type="component" value="Unassembled WGS sequence"/>
</dbReference>
<evidence type="ECO:0000313" key="3">
    <source>
        <dbReference type="Proteomes" id="UP001216907"/>
    </source>
</evidence>
<reference evidence="2 3" key="1">
    <citation type="submission" date="2023-03" db="EMBL/GenBank/DDBJ databases">
        <title>Paludisphaera mucosa sp. nov. a novel planctomycete from northern fen.</title>
        <authorList>
            <person name="Ivanova A."/>
        </authorList>
    </citation>
    <scope>NUCLEOTIDE SEQUENCE [LARGE SCALE GENOMIC DNA]</scope>
    <source>
        <strain evidence="2 3">Pla2</strain>
    </source>
</reference>
<accession>A0ABT6FH69</accession>
<feature type="chain" id="PRO_5045761387" description="Tat pathway signal sequence domain protein" evidence="1">
    <location>
        <begin position="19"/>
        <end position="166"/>
    </location>
</feature>
<keyword evidence="1" id="KW-0732">Signal</keyword>
<proteinExistence type="predicted"/>
<dbReference type="EMBL" id="JARRAG010000002">
    <property type="protein sequence ID" value="MDG3006887.1"/>
    <property type="molecule type" value="Genomic_DNA"/>
</dbReference>
<evidence type="ECO:0000313" key="2">
    <source>
        <dbReference type="EMBL" id="MDG3006887.1"/>
    </source>
</evidence>
<comment type="caution">
    <text evidence="2">The sequence shown here is derived from an EMBL/GenBank/DDBJ whole genome shotgun (WGS) entry which is preliminary data.</text>
</comment>
<organism evidence="2 3">
    <name type="scientific">Paludisphaera mucosa</name>
    <dbReference type="NCBI Taxonomy" id="3030827"/>
    <lineage>
        <taxon>Bacteria</taxon>
        <taxon>Pseudomonadati</taxon>
        <taxon>Planctomycetota</taxon>
        <taxon>Planctomycetia</taxon>
        <taxon>Isosphaerales</taxon>
        <taxon>Isosphaeraceae</taxon>
        <taxon>Paludisphaera</taxon>
    </lineage>
</organism>
<sequence length="166" mass="17583">MRVRFWKVSALAAGFVTASVFVPTLFGQEAKAAPGPKKPTVEAPRAKVKSRSIELKVAISDLGAKGCELEIKPANASCVFKPQVLRVEPGGTVDASLKDVEIRGADRNCALALTIREEGQPAKTVYRGYRVAADPRPGSTEKFVCYMSSPSKVAAIAASGAPPARR</sequence>
<name>A0ABT6FH69_9BACT</name>
<protein>
    <recommendedName>
        <fullName evidence="4">Tat pathway signal sequence domain protein</fullName>
    </recommendedName>
</protein>
<evidence type="ECO:0000256" key="1">
    <source>
        <dbReference type="SAM" id="SignalP"/>
    </source>
</evidence>
<feature type="signal peptide" evidence="1">
    <location>
        <begin position="1"/>
        <end position="18"/>
    </location>
</feature>
<keyword evidence="3" id="KW-1185">Reference proteome</keyword>
<evidence type="ECO:0008006" key="4">
    <source>
        <dbReference type="Google" id="ProtNLM"/>
    </source>
</evidence>
<gene>
    <name evidence="2" type="ORF">PZE19_24205</name>
</gene>